<sequence length="1464" mass="157108">MDPNATARDEGEAGDGRAATPDANAAGGSPPGFLVGGGELGALMRVHDWGATPLGPPYGWPQSLKTAVRIMLTSRQPIWIGWGRELTYLYNDPYKSIIGGKHPWALGLPTSTVWREIWTDIHPMLATALTGVEGTYVEDQLLIMERNGYPEETYYTFSYSPIPDDDGSPGGIICANTDVTDRVIGERQLALLRELATRTSQAQTWRQVCDRGVEALATDPRDVAFALIYLKEPEGTDLVLAAATGIAPGHPAAPETLDGAAPVWPLADPGMEPVHIPDLRAVVAGGLPGGVWNRPPTQAVVLPLPASGETGRSGMLIVGLNPYRLFDDGYRRFLGLVAGQVAAAIANAESYEAERRRAEALAEIDRAKTAFFSNASHEFRTPLTLMLGPLEEMLQEPVLQAGASVTVPRTELEMVHRNGQRLLRLVNALLDFSRIEAGRMRASFAAVDLAVYTADLASSFRSAMEKAGLVYRIDCPPLPEPVWVDRDLWEKIVLNLISNAFKYTLRGEVAVTLEAVRGAAVLKVRDTGIGIPEAELTRVFDRFHRIDGQVGRTHEGTGIGLALVKDLTTVHGGTVTVESRIGEGSVFTVSLPFGRAHIALADAGGETAQAPTATRAGIFLAEAMRWLPDGEAAVPAGLPSETVPVTAPDRAQGETIVLADDNADMRGYVERLLTGAGYRVVAVGDGRAAVTAVRAVRPDLVLSDVMMPHLDGFGVIDALRRDPDTRELPIILLSARAGEDSAIDGFQAGADDYVAKPFSARELIARVEGTLRLARLRRETSAMLRAANEDLEKRVAERTRELNQIWRNSRDLLAVVGADGVFRAANPAWTEILGYRPDEVVGCSFRQLVWPEDLEWSQGGHEEAIKRTLTNFENRYRHRDGTPRWISWHSSVEGDLVYAYGRHITAEKEQAAALRQAEEQLRRAQKMEAVGQLTGGVAHDFNNLLQVIGGNLQLLLNDVAGNARAAERVRNALSGVTRGAKLASSLLAFARRQPLEPRVVNLGRLVRGLDDMLRRALGEEIDIEVVSGAGLWNTVVDPAQVENALLNLAINARDAMKGHGVLTIEAGNAELDDAYVAGHADVQPGQYVMLAVTDTGSGMPAEVKERAFDPFFTTKPEGHGTGLGLSMVYGFVKQSGGHVKIYSEIGHGTTVRLYLPRSQEVEDLPVAVDMAPVGGGSETVLVVEDDEEVRHTVVAMLTDLEYRVLQARDAQSALAILESGVPIDLLFTDVVMPGPLRSPDLARKAKERFPNLAILFTSGYTQNAIVHGGRLDPGVELLSKPYSREVLARKIRQVLNGRKPERGQTAATAAQPVPATDVAASPGPAPGAAPDAAQGAVSGEAPAGGRTILLVEDDVLIRMSVAEMVAELGYQVLEAGSVGEALDIVGARQAFDLLFTDLTLPDGRGEDLAAELARRMPGLPVVFASGRAGQDGLQAAASGGKAVHLQKPYDLPALERAIGSALSG</sequence>
<evidence type="ECO:0000256" key="3">
    <source>
        <dbReference type="ARBA" id="ARBA00022553"/>
    </source>
</evidence>
<dbReference type="PANTHER" id="PTHR43547">
    <property type="entry name" value="TWO-COMPONENT HISTIDINE KINASE"/>
    <property type="match status" value="1"/>
</dbReference>
<dbReference type="CDD" id="cd16919">
    <property type="entry name" value="HATPase_CckA-like"/>
    <property type="match status" value="1"/>
</dbReference>
<evidence type="ECO:0000256" key="6">
    <source>
        <dbReference type="SAM" id="MobiDB-lite"/>
    </source>
</evidence>
<keyword evidence="3 4" id="KW-0597">Phosphoprotein</keyword>
<dbReference type="NCBIfam" id="TIGR00229">
    <property type="entry name" value="sensory_box"/>
    <property type="match status" value="1"/>
</dbReference>
<dbReference type="Pfam" id="PF02518">
    <property type="entry name" value="HATPase_c"/>
    <property type="match status" value="2"/>
</dbReference>
<dbReference type="InterPro" id="IPR036890">
    <property type="entry name" value="HATPase_C_sf"/>
</dbReference>
<keyword evidence="5" id="KW-0175">Coiled coil</keyword>
<dbReference type="PANTHER" id="PTHR43547:SF2">
    <property type="entry name" value="HYBRID SIGNAL TRANSDUCTION HISTIDINE KINASE C"/>
    <property type="match status" value="1"/>
</dbReference>
<dbReference type="EC" id="2.7.13.3" evidence="2"/>
<dbReference type="Pfam" id="PF00072">
    <property type="entry name" value="Response_reg"/>
    <property type="match status" value="3"/>
</dbReference>
<dbReference type="Pfam" id="PF00512">
    <property type="entry name" value="HisKA"/>
    <property type="match status" value="1"/>
</dbReference>
<dbReference type="InterPro" id="IPR011006">
    <property type="entry name" value="CheY-like_superfamily"/>
</dbReference>
<proteinExistence type="predicted"/>
<feature type="region of interest" description="Disordered" evidence="6">
    <location>
        <begin position="1"/>
        <end position="31"/>
    </location>
</feature>
<dbReference type="InterPro" id="IPR005467">
    <property type="entry name" value="His_kinase_dom"/>
</dbReference>
<dbReference type="SUPFAM" id="SSF55781">
    <property type="entry name" value="GAF domain-like"/>
    <property type="match status" value="1"/>
</dbReference>
<dbReference type="EMBL" id="JAUSVU010000030">
    <property type="protein sequence ID" value="MDQ0536716.1"/>
    <property type="molecule type" value="Genomic_DNA"/>
</dbReference>
<dbReference type="PROSITE" id="PS50109">
    <property type="entry name" value="HIS_KIN"/>
    <property type="match status" value="2"/>
</dbReference>
<comment type="catalytic activity">
    <reaction evidence="1">
        <text>ATP + protein L-histidine = ADP + protein N-phospho-L-histidine.</text>
        <dbReference type="EC" id="2.7.13.3"/>
    </reaction>
</comment>
<dbReference type="CDD" id="cd00082">
    <property type="entry name" value="HisKA"/>
    <property type="match status" value="2"/>
</dbReference>
<keyword evidence="11" id="KW-1185">Reference proteome</keyword>
<dbReference type="SUPFAM" id="SSF55874">
    <property type="entry name" value="ATPase domain of HSP90 chaperone/DNA topoisomerase II/histidine kinase"/>
    <property type="match status" value="2"/>
</dbReference>
<reference evidence="10 11" key="1">
    <citation type="submission" date="2023-07" db="EMBL/GenBank/DDBJ databases">
        <title>Genomic Encyclopedia of Type Strains, Phase IV (KMG-IV): sequencing the most valuable type-strain genomes for metagenomic binning, comparative biology and taxonomic classification.</title>
        <authorList>
            <person name="Goeker M."/>
        </authorList>
    </citation>
    <scope>NUCLEOTIDE SEQUENCE [LARGE SCALE GENOMIC DNA]</scope>
    <source>
        <strain evidence="10 11">DSM 19922</strain>
    </source>
</reference>
<feature type="domain" description="Response regulatory" evidence="8">
    <location>
        <begin position="1179"/>
        <end position="1295"/>
    </location>
</feature>
<dbReference type="Gene3D" id="3.30.450.40">
    <property type="match status" value="1"/>
</dbReference>
<dbReference type="Gene3D" id="3.30.565.10">
    <property type="entry name" value="Histidine kinase-like ATPase, C-terminal domain"/>
    <property type="match status" value="2"/>
</dbReference>
<dbReference type="InterPro" id="IPR035965">
    <property type="entry name" value="PAS-like_dom_sf"/>
</dbReference>
<feature type="domain" description="Histidine kinase" evidence="7">
    <location>
        <begin position="936"/>
        <end position="1159"/>
    </location>
</feature>
<evidence type="ECO:0000256" key="2">
    <source>
        <dbReference type="ARBA" id="ARBA00012438"/>
    </source>
</evidence>
<dbReference type="SMART" id="SM00448">
    <property type="entry name" value="REC"/>
    <property type="match status" value="3"/>
</dbReference>
<dbReference type="InterPro" id="IPR004358">
    <property type="entry name" value="Sig_transdc_His_kin-like_C"/>
</dbReference>
<evidence type="ECO:0000313" key="10">
    <source>
        <dbReference type="EMBL" id="MDQ0536716.1"/>
    </source>
</evidence>
<feature type="domain" description="PAS" evidence="9">
    <location>
        <begin position="798"/>
        <end position="868"/>
    </location>
</feature>
<dbReference type="PROSITE" id="PS50112">
    <property type="entry name" value="PAS"/>
    <property type="match status" value="1"/>
</dbReference>
<dbReference type="Gene3D" id="1.10.287.130">
    <property type="match status" value="2"/>
</dbReference>
<dbReference type="CDD" id="cd00130">
    <property type="entry name" value="PAS"/>
    <property type="match status" value="1"/>
</dbReference>
<dbReference type="InterPro" id="IPR000014">
    <property type="entry name" value="PAS"/>
</dbReference>
<feature type="modified residue" description="4-aspartylphosphate" evidence="4">
    <location>
        <position position="1397"/>
    </location>
</feature>
<evidence type="ECO:0000259" key="7">
    <source>
        <dbReference type="PROSITE" id="PS50109"/>
    </source>
</evidence>
<dbReference type="InterPro" id="IPR029016">
    <property type="entry name" value="GAF-like_dom_sf"/>
</dbReference>
<feature type="domain" description="Histidine kinase" evidence="7">
    <location>
        <begin position="374"/>
        <end position="595"/>
    </location>
</feature>
<evidence type="ECO:0000256" key="1">
    <source>
        <dbReference type="ARBA" id="ARBA00000085"/>
    </source>
</evidence>
<dbReference type="Gene3D" id="3.40.50.2300">
    <property type="match status" value="3"/>
</dbReference>
<dbReference type="Proteomes" id="UP001244552">
    <property type="component" value="Unassembled WGS sequence"/>
</dbReference>
<name>A0ABU0MUG5_9PROT</name>
<feature type="domain" description="Response regulatory" evidence="8">
    <location>
        <begin position="655"/>
        <end position="771"/>
    </location>
</feature>
<organism evidence="10 11">
    <name type="scientific">Azospirillum picis</name>
    <dbReference type="NCBI Taxonomy" id="488438"/>
    <lineage>
        <taxon>Bacteria</taxon>
        <taxon>Pseudomonadati</taxon>
        <taxon>Pseudomonadota</taxon>
        <taxon>Alphaproteobacteria</taxon>
        <taxon>Rhodospirillales</taxon>
        <taxon>Azospirillaceae</taxon>
        <taxon>Azospirillum</taxon>
    </lineage>
</organism>
<gene>
    <name evidence="10" type="ORF">QO018_005614</name>
</gene>
<dbReference type="SMART" id="SM00388">
    <property type="entry name" value="HisKA"/>
    <property type="match status" value="2"/>
</dbReference>
<evidence type="ECO:0000313" key="11">
    <source>
        <dbReference type="Proteomes" id="UP001244552"/>
    </source>
</evidence>
<dbReference type="InterPro" id="IPR001789">
    <property type="entry name" value="Sig_transdc_resp-reg_receiver"/>
</dbReference>
<evidence type="ECO:0000259" key="8">
    <source>
        <dbReference type="PROSITE" id="PS50110"/>
    </source>
</evidence>
<dbReference type="CDD" id="cd18161">
    <property type="entry name" value="REC_hyHK_blue-like"/>
    <property type="match status" value="1"/>
</dbReference>
<evidence type="ECO:0000256" key="5">
    <source>
        <dbReference type="SAM" id="Coils"/>
    </source>
</evidence>
<dbReference type="SMART" id="SM00387">
    <property type="entry name" value="HATPase_c"/>
    <property type="match status" value="2"/>
</dbReference>
<dbReference type="SMART" id="SM00091">
    <property type="entry name" value="PAS"/>
    <property type="match status" value="1"/>
</dbReference>
<feature type="domain" description="Response regulatory" evidence="8">
    <location>
        <begin position="1347"/>
        <end position="1462"/>
    </location>
</feature>
<feature type="region of interest" description="Disordered" evidence="6">
    <location>
        <begin position="1298"/>
        <end position="1340"/>
    </location>
</feature>
<dbReference type="InterPro" id="IPR003594">
    <property type="entry name" value="HATPase_dom"/>
</dbReference>
<dbReference type="RefSeq" id="WP_209989815.1">
    <property type="nucleotide sequence ID" value="NZ_JAGINO010000030.1"/>
</dbReference>
<dbReference type="InterPro" id="IPR003661">
    <property type="entry name" value="HisK_dim/P_dom"/>
</dbReference>
<dbReference type="SUPFAM" id="SSF47384">
    <property type="entry name" value="Homodimeric domain of signal transducing histidine kinase"/>
    <property type="match status" value="2"/>
</dbReference>
<dbReference type="InterPro" id="IPR013656">
    <property type="entry name" value="PAS_4"/>
</dbReference>
<feature type="modified residue" description="4-aspartylphosphate" evidence="4">
    <location>
        <position position="704"/>
    </location>
</feature>
<protein>
    <recommendedName>
        <fullName evidence="2">histidine kinase</fullName>
        <ecNumber evidence="2">2.7.13.3</ecNumber>
    </recommendedName>
</protein>
<accession>A0ABU0MUG5</accession>
<dbReference type="Gene3D" id="3.30.450.20">
    <property type="entry name" value="PAS domain"/>
    <property type="match status" value="2"/>
</dbReference>
<dbReference type="PRINTS" id="PR00344">
    <property type="entry name" value="BCTRLSENSOR"/>
</dbReference>
<dbReference type="SUPFAM" id="SSF52172">
    <property type="entry name" value="CheY-like"/>
    <property type="match status" value="3"/>
</dbReference>
<dbReference type="PROSITE" id="PS50110">
    <property type="entry name" value="RESPONSE_REGULATORY"/>
    <property type="match status" value="3"/>
</dbReference>
<dbReference type="SUPFAM" id="SSF55785">
    <property type="entry name" value="PYP-like sensor domain (PAS domain)"/>
    <property type="match status" value="1"/>
</dbReference>
<evidence type="ECO:0000256" key="4">
    <source>
        <dbReference type="PROSITE-ProRule" id="PRU00169"/>
    </source>
</evidence>
<feature type="compositionally biased region" description="Low complexity" evidence="6">
    <location>
        <begin position="1304"/>
        <end position="1339"/>
    </location>
</feature>
<feature type="coiled-coil region" evidence="5">
    <location>
        <begin position="341"/>
        <end position="368"/>
    </location>
</feature>
<feature type="modified residue" description="4-aspartylphosphate" evidence="4">
    <location>
        <position position="1229"/>
    </location>
</feature>
<dbReference type="InterPro" id="IPR036097">
    <property type="entry name" value="HisK_dim/P_sf"/>
</dbReference>
<dbReference type="Pfam" id="PF08448">
    <property type="entry name" value="PAS_4"/>
    <property type="match status" value="1"/>
</dbReference>
<comment type="caution">
    <text evidence="10">The sequence shown here is derived from an EMBL/GenBank/DDBJ whole genome shotgun (WGS) entry which is preliminary data.</text>
</comment>
<evidence type="ECO:0000259" key="9">
    <source>
        <dbReference type="PROSITE" id="PS50112"/>
    </source>
</evidence>